<evidence type="ECO:0000256" key="2">
    <source>
        <dbReference type="ARBA" id="ARBA00012483"/>
    </source>
</evidence>
<sequence>MVSSVSPECNQLNVAIAVMHKHNHIRFVNDDTINAVMQHSMEERDSTMVPATDSSINSLESKTLDCPIESCSICLEEFSNGCKATCMPCSHLFHNSCIAEWLRTSHYCPLCRFEMPTD</sequence>
<dbReference type="EMBL" id="JBJXBP010000001">
    <property type="protein sequence ID" value="KAL3849266.1"/>
    <property type="molecule type" value="Genomic_DNA"/>
</dbReference>
<dbReference type="EC" id="2.3.2.27" evidence="2"/>
<evidence type="ECO:0000256" key="1">
    <source>
        <dbReference type="ARBA" id="ARBA00000900"/>
    </source>
</evidence>
<dbReference type="InterPro" id="IPR013083">
    <property type="entry name" value="Znf_RING/FYVE/PHD"/>
</dbReference>
<gene>
    <name evidence="8" type="ORF">ACJIZ3_011148</name>
</gene>
<dbReference type="Gene3D" id="3.30.40.10">
    <property type="entry name" value="Zinc/RING finger domain, C3HC4 (zinc finger)"/>
    <property type="match status" value="1"/>
</dbReference>
<feature type="domain" description="RING-type" evidence="7">
    <location>
        <begin position="71"/>
        <end position="112"/>
    </location>
</feature>
<dbReference type="AlphaFoldDB" id="A0ABD3UJZ9"/>
<evidence type="ECO:0000256" key="3">
    <source>
        <dbReference type="ARBA" id="ARBA00022723"/>
    </source>
</evidence>
<dbReference type="InterPro" id="IPR011016">
    <property type="entry name" value="Znf_RING-CH"/>
</dbReference>
<proteinExistence type="predicted"/>
<protein>
    <recommendedName>
        <fullName evidence="2">RING-type E3 ubiquitin transferase</fullName>
        <ecNumber evidence="2">2.3.2.27</ecNumber>
    </recommendedName>
</protein>
<dbReference type="PROSITE" id="PS50089">
    <property type="entry name" value="ZF_RING_2"/>
    <property type="match status" value="1"/>
</dbReference>
<dbReference type="InterPro" id="IPR001841">
    <property type="entry name" value="Znf_RING"/>
</dbReference>
<dbReference type="Pfam" id="PF13639">
    <property type="entry name" value="zf-RING_2"/>
    <property type="match status" value="1"/>
</dbReference>
<keyword evidence="4 6" id="KW-0863">Zinc-finger</keyword>
<dbReference type="SMART" id="SM00184">
    <property type="entry name" value="RING"/>
    <property type="match status" value="1"/>
</dbReference>
<organism evidence="8 9">
    <name type="scientific">Penstemon smallii</name>
    <dbReference type="NCBI Taxonomy" id="265156"/>
    <lineage>
        <taxon>Eukaryota</taxon>
        <taxon>Viridiplantae</taxon>
        <taxon>Streptophyta</taxon>
        <taxon>Embryophyta</taxon>
        <taxon>Tracheophyta</taxon>
        <taxon>Spermatophyta</taxon>
        <taxon>Magnoliopsida</taxon>
        <taxon>eudicotyledons</taxon>
        <taxon>Gunneridae</taxon>
        <taxon>Pentapetalae</taxon>
        <taxon>asterids</taxon>
        <taxon>lamiids</taxon>
        <taxon>Lamiales</taxon>
        <taxon>Plantaginaceae</taxon>
        <taxon>Cheloneae</taxon>
        <taxon>Penstemon</taxon>
    </lineage>
</organism>
<accession>A0ABD3UJZ9</accession>
<name>A0ABD3UJZ9_9LAMI</name>
<keyword evidence="9" id="KW-1185">Reference proteome</keyword>
<dbReference type="SUPFAM" id="SSF57850">
    <property type="entry name" value="RING/U-box"/>
    <property type="match status" value="1"/>
</dbReference>
<dbReference type="PANTHER" id="PTHR15710:SF77">
    <property type="entry name" value="RING-H2 FINGER PROTEIN ATL21B"/>
    <property type="match status" value="1"/>
</dbReference>
<dbReference type="SMART" id="SM00744">
    <property type="entry name" value="RINGv"/>
    <property type="match status" value="1"/>
</dbReference>
<evidence type="ECO:0000313" key="9">
    <source>
        <dbReference type="Proteomes" id="UP001634393"/>
    </source>
</evidence>
<evidence type="ECO:0000259" key="7">
    <source>
        <dbReference type="PROSITE" id="PS50089"/>
    </source>
</evidence>
<evidence type="ECO:0000256" key="4">
    <source>
        <dbReference type="ARBA" id="ARBA00022771"/>
    </source>
</evidence>
<comment type="caution">
    <text evidence="8">The sequence shown here is derived from an EMBL/GenBank/DDBJ whole genome shotgun (WGS) entry which is preliminary data.</text>
</comment>
<evidence type="ECO:0000256" key="5">
    <source>
        <dbReference type="ARBA" id="ARBA00022833"/>
    </source>
</evidence>
<keyword evidence="5" id="KW-0862">Zinc</keyword>
<dbReference type="GO" id="GO:0061630">
    <property type="term" value="F:ubiquitin protein ligase activity"/>
    <property type="evidence" value="ECO:0007669"/>
    <property type="project" value="UniProtKB-EC"/>
</dbReference>
<dbReference type="Proteomes" id="UP001634393">
    <property type="component" value="Unassembled WGS sequence"/>
</dbReference>
<keyword evidence="3" id="KW-0479">Metal-binding</keyword>
<comment type="catalytic activity">
    <reaction evidence="1">
        <text>S-ubiquitinyl-[E2 ubiquitin-conjugating enzyme]-L-cysteine + [acceptor protein]-L-lysine = [E2 ubiquitin-conjugating enzyme]-L-cysteine + N(6)-ubiquitinyl-[acceptor protein]-L-lysine.</text>
        <dbReference type="EC" id="2.3.2.27"/>
    </reaction>
</comment>
<dbReference type="PANTHER" id="PTHR15710">
    <property type="entry name" value="E3 UBIQUITIN-PROTEIN LIGASE PRAJA"/>
    <property type="match status" value="1"/>
</dbReference>
<reference evidence="8 9" key="1">
    <citation type="submission" date="2024-12" db="EMBL/GenBank/DDBJ databases">
        <title>The unique morphological basis and parallel evolutionary history of personate flowers in Penstemon.</title>
        <authorList>
            <person name="Depatie T.H."/>
            <person name="Wessinger C.A."/>
        </authorList>
    </citation>
    <scope>NUCLEOTIDE SEQUENCE [LARGE SCALE GENOMIC DNA]</scope>
    <source>
        <strain evidence="8">WTNN_2</strain>
        <tissue evidence="8">Leaf</tissue>
    </source>
</reference>
<evidence type="ECO:0000313" key="8">
    <source>
        <dbReference type="EMBL" id="KAL3849266.1"/>
    </source>
</evidence>
<evidence type="ECO:0000256" key="6">
    <source>
        <dbReference type="PROSITE-ProRule" id="PRU00175"/>
    </source>
</evidence>
<dbReference type="GO" id="GO:0008270">
    <property type="term" value="F:zinc ion binding"/>
    <property type="evidence" value="ECO:0007669"/>
    <property type="project" value="UniProtKB-KW"/>
</dbReference>